<protein>
    <submittedName>
        <fullName evidence="2">Uncharacterized protein</fullName>
    </submittedName>
</protein>
<feature type="region of interest" description="Disordered" evidence="1">
    <location>
        <begin position="1"/>
        <end position="65"/>
    </location>
</feature>
<name>Q0CCV3_ASPTN</name>
<sequence length="308" mass="33321">MVPSTQSPDGTGLHRRPSCSGRTRLSPTSSCSRRASARITSTSASRTAGRCRRRRRRRRRQTLAQQAVDAVLQAWERAEAARGHGPVEATDPYDANPWLRMMRRAQYLKGTPPADLLRSVEVPDPDTADPVEQGVQVLVRKHVQPCQQILASFARTQHLHGQQAWKRPVYHHRAAAEVGAAVAAGAAPRAAAGAPGGRRGAAAASERACLEFCVELMNHRRRSHENESVLLDPAALQIVEIWQTQQTAGPWALQSADDELADVDEGYASGSTANSPVAPLIEGEVGDDLPGNDPPSLDSPNIQSLLWA</sequence>
<dbReference type="VEuPathDB" id="FungiDB:ATEG_08481"/>
<dbReference type="HOGENOM" id="CLU_903094_0_0_1"/>
<dbReference type="eggNOG" id="KOG0351">
    <property type="taxonomic scope" value="Eukaryota"/>
</dbReference>
<feature type="compositionally biased region" description="Polar residues" evidence="1">
    <location>
        <begin position="298"/>
        <end position="308"/>
    </location>
</feature>
<organism evidence="2 3">
    <name type="scientific">Aspergillus terreus (strain NIH 2624 / FGSC A1156)</name>
    <dbReference type="NCBI Taxonomy" id="341663"/>
    <lineage>
        <taxon>Eukaryota</taxon>
        <taxon>Fungi</taxon>
        <taxon>Dikarya</taxon>
        <taxon>Ascomycota</taxon>
        <taxon>Pezizomycotina</taxon>
        <taxon>Eurotiomycetes</taxon>
        <taxon>Eurotiomycetidae</taxon>
        <taxon>Eurotiales</taxon>
        <taxon>Aspergillaceae</taxon>
        <taxon>Aspergillus</taxon>
        <taxon>Aspergillus subgen. Circumdati</taxon>
    </lineage>
</organism>
<reference evidence="3" key="1">
    <citation type="submission" date="2005-09" db="EMBL/GenBank/DDBJ databases">
        <title>Annotation of the Aspergillus terreus NIH2624 genome.</title>
        <authorList>
            <person name="Birren B.W."/>
            <person name="Lander E.S."/>
            <person name="Galagan J.E."/>
            <person name="Nusbaum C."/>
            <person name="Devon K."/>
            <person name="Henn M."/>
            <person name="Ma L.-J."/>
            <person name="Jaffe D.B."/>
            <person name="Butler J."/>
            <person name="Alvarez P."/>
            <person name="Gnerre S."/>
            <person name="Grabherr M."/>
            <person name="Kleber M."/>
            <person name="Mauceli E.W."/>
            <person name="Brockman W."/>
            <person name="Rounsley S."/>
            <person name="Young S.K."/>
            <person name="LaButti K."/>
            <person name="Pushparaj V."/>
            <person name="DeCaprio D."/>
            <person name="Crawford M."/>
            <person name="Koehrsen M."/>
            <person name="Engels R."/>
            <person name="Montgomery P."/>
            <person name="Pearson M."/>
            <person name="Howarth C."/>
            <person name="Larson L."/>
            <person name="Luoma S."/>
            <person name="White J."/>
            <person name="Alvarado L."/>
            <person name="Kodira C.D."/>
            <person name="Zeng Q."/>
            <person name="Oleary S."/>
            <person name="Yandava C."/>
            <person name="Denning D.W."/>
            <person name="Nierman W.C."/>
            <person name="Milne T."/>
            <person name="Madden K."/>
        </authorList>
    </citation>
    <scope>NUCLEOTIDE SEQUENCE [LARGE SCALE GENOMIC DNA]</scope>
    <source>
        <strain evidence="3">NIH 2624 / FGSC A1156</strain>
    </source>
</reference>
<evidence type="ECO:0000313" key="2">
    <source>
        <dbReference type="EMBL" id="EAU31654.1"/>
    </source>
</evidence>
<gene>
    <name evidence="2" type="ORF">ATEG_08481</name>
</gene>
<dbReference type="RefSeq" id="XP_001217620.1">
    <property type="nucleotide sequence ID" value="XM_001217619.1"/>
</dbReference>
<feature type="compositionally biased region" description="Low complexity" evidence="1">
    <location>
        <begin position="28"/>
        <end position="48"/>
    </location>
</feature>
<feature type="region of interest" description="Disordered" evidence="1">
    <location>
        <begin position="266"/>
        <end position="308"/>
    </location>
</feature>
<accession>Q0CCV3</accession>
<feature type="compositionally biased region" description="Basic residues" evidence="1">
    <location>
        <begin position="49"/>
        <end position="61"/>
    </location>
</feature>
<dbReference type="EMBL" id="CH476605">
    <property type="protein sequence ID" value="EAU31654.1"/>
    <property type="molecule type" value="Genomic_DNA"/>
</dbReference>
<evidence type="ECO:0000256" key="1">
    <source>
        <dbReference type="SAM" id="MobiDB-lite"/>
    </source>
</evidence>
<dbReference type="STRING" id="341663.Q0CCV3"/>
<proteinExistence type="predicted"/>
<dbReference type="Proteomes" id="UP000007963">
    <property type="component" value="Unassembled WGS sequence"/>
</dbReference>
<dbReference type="GeneID" id="4353485"/>
<dbReference type="AlphaFoldDB" id="Q0CCV3"/>
<evidence type="ECO:0000313" key="3">
    <source>
        <dbReference type="Proteomes" id="UP000007963"/>
    </source>
</evidence>